<feature type="compositionally biased region" description="Basic and acidic residues" evidence="4">
    <location>
        <begin position="152"/>
        <end position="161"/>
    </location>
</feature>
<feature type="domain" description="TFIIS N-terminal" evidence="5">
    <location>
        <begin position="254"/>
        <end position="331"/>
    </location>
</feature>
<dbReference type="SUPFAM" id="SSF47676">
    <property type="entry name" value="Conserved domain common to transcription factors TFIIS, elongin A, CRSP70"/>
    <property type="match status" value="1"/>
</dbReference>
<comment type="similarity">
    <text evidence="2">Belongs to the IWS1 family.</text>
</comment>
<dbReference type="InterPro" id="IPR017923">
    <property type="entry name" value="TFIIS_N"/>
</dbReference>
<evidence type="ECO:0000259" key="5">
    <source>
        <dbReference type="PROSITE" id="PS51319"/>
    </source>
</evidence>
<accession>A0A2U1J0K9</accession>
<dbReference type="PANTHER" id="PTHR46010">
    <property type="entry name" value="PROTEIN IWS1 HOMOLOG"/>
    <property type="match status" value="1"/>
</dbReference>
<protein>
    <recommendedName>
        <fullName evidence="5">TFIIS N-terminal domain-containing protein</fullName>
    </recommendedName>
</protein>
<comment type="caution">
    <text evidence="6">The sequence shown here is derived from an EMBL/GenBank/DDBJ whole genome shotgun (WGS) entry which is preliminary data.</text>
</comment>
<gene>
    <name evidence="6" type="ORF">BB558_005404</name>
</gene>
<dbReference type="GO" id="GO:0016973">
    <property type="term" value="P:poly(A)+ mRNA export from nucleus"/>
    <property type="evidence" value="ECO:0007669"/>
    <property type="project" value="TreeGrafter"/>
</dbReference>
<dbReference type="GO" id="GO:0005634">
    <property type="term" value="C:nucleus"/>
    <property type="evidence" value="ECO:0007669"/>
    <property type="project" value="UniProtKB-SubCell"/>
</dbReference>
<comment type="function">
    <text evidence="1">Transcription factor involved in RNA polymerase II transcription regulation. May function in both SPT15/TBP post-recruitment and recruitment steps of transcription.</text>
</comment>
<dbReference type="Proteomes" id="UP000245591">
    <property type="component" value="Unassembled WGS sequence"/>
</dbReference>
<feature type="compositionally biased region" description="Low complexity" evidence="4">
    <location>
        <begin position="80"/>
        <end position="93"/>
    </location>
</feature>
<sequence>MFDDENINNDQIFDSEEGPGYMPSDEENNQDIDSANNPQDEQQPDEQQPDEEQPDDSQDDDMIRSMPKFKVKKTANDDFSQNSGSESNNGNTSREQSYTEELQTDNDRRTIMLYDGNEYSEQMQTSQKKQKKRGDEVKKQRKRKGDFENENENERERAPLDPKELEIQELNREIDVALKSGKASRKRKTNEIDTDVDEEIHRIQEKMRNAADADFEDNKNNLPAIHKVQLLAQVSKMLGKPQLFEPLLENNILDTLRLWLEPLDNGSLPNIDIQSELLNAMMRLPIRTDHLRDSGIGKIVLFMSKCDRYPERHRRMADKLVQQWARPILRRSSNFRDRVTNEKPAGSNFARNDEGQGLFGRIQVQTGNAKGGHSFHASIPRRGVMNYTVMPKSSVDVERAMSNAKNVPERLKRLKAYISKSSRK</sequence>
<evidence type="ECO:0000256" key="3">
    <source>
        <dbReference type="PROSITE-ProRule" id="PRU00649"/>
    </source>
</evidence>
<evidence type="ECO:0000313" key="7">
    <source>
        <dbReference type="Proteomes" id="UP000245591"/>
    </source>
</evidence>
<feature type="compositionally biased region" description="Acidic residues" evidence="4">
    <location>
        <begin position="42"/>
        <end position="60"/>
    </location>
</feature>
<dbReference type="PANTHER" id="PTHR46010:SF1">
    <property type="entry name" value="PROTEIN IWS1 HOMOLOG"/>
    <property type="match status" value="1"/>
</dbReference>
<feature type="compositionally biased region" description="Acidic residues" evidence="4">
    <location>
        <begin position="1"/>
        <end position="17"/>
    </location>
</feature>
<keyword evidence="7" id="KW-1185">Reference proteome</keyword>
<dbReference type="InterPro" id="IPR051037">
    <property type="entry name" value="RNAPII_TF_IWS1"/>
</dbReference>
<name>A0A2U1J0K9_SMIAN</name>
<evidence type="ECO:0000313" key="6">
    <source>
        <dbReference type="EMBL" id="PVZ98594.1"/>
    </source>
</evidence>
<organism evidence="6 7">
    <name type="scientific">Smittium angustum</name>
    <dbReference type="NCBI Taxonomy" id="133377"/>
    <lineage>
        <taxon>Eukaryota</taxon>
        <taxon>Fungi</taxon>
        <taxon>Fungi incertae sedis</taxon>
        <taxon>Zoopagomycota</taxon>
        <taxon>Kickxellomycotina</taxon>
        <taxon>Harpellomycetes</taxon>
        <taxon>Harpellales</taxon>
        <taxon>Legeriomycetaceae</taxon>
        <taxon>Smittium</taxon>
    </lineage>
</organism>
<keyword evidence="3" id="KW-0539">Nucleus</keyword>
<dbReference type="AlphaFoldDB" id="A0A2U1J0K9"/>
<reference evidence="6 7" key="1">
    <citation type="journal article" date="2018" name="MBio">
        <title>Comparative Genomics Reveals the Core Gene Toolbox for the Fungus-Insect Symbiosis.</title>
        <authorList>
            <person name="Wang Y."/>
            <person name="Stata M."/>
            <person name="Wang W."/>
            <person name="Stajich J.E."/>
            <person name="White M.M."/>
            <person name="Moncalvo J.M."/>
        </authorList>
    </citation>
    <scope>NUCLEOTIDE SEQUENCE [LARGE SCALE GENOMIC DNA]</scope>
    <source>
        <strain evidence="6 7">AUS-126-30</strain>
    </source>
</reference>
<dbReference type="Pfam" id="PF08711">
    <property type="entry name" value="Med26"/>
    <property type="match status" value="1"/>
</dbReference>
<comment type="subcellular location">
    <subcellularLocation>
        <location evidence="3">Nucleus</location>
    </subcellularLocation>
</comment>
<dbReference type="EMBL" id="MBFU01000535">
    <property type="protein sequence ID" value="PVZ98594.1"/>
    <property type="molecule type" value="Genomic_DNA"/>
</dbReference>
<evidence type="ECO:0000256" key="4">
    <source>
        <dbReference type="SAM" id="MobiDB-lite"/>
    </source>
</evidence>
<feature type="region of interest" description="Disordered" evidence="4">
    <location>
        <begin position="1"/>
        <end position="161"/>
    </location>
</feature>
<evidence type="ECO:0000256" key="1">
    <source>
        <dbReference type="ARBA" id="ARBA00037349"/>
    </source>
</evidence>
<dbReference type="InterPro" id="IPR035441">
    <property type="entry name" value="TFIIS/LEDGF_dom_sf"/>
</dbReference>
<dbReference type="PROSITE" id="PS51319">
    <property type="entry name" value="TFIIS_N"/>
    <property type="match status" value="1"/>
</dbReference>
<evidence type="ECO:0000256" key="2">
    <source>
        <dbReference type="ARBA" id="ARBA00037992"/>
    </source>
</evidence>
<dbReference type="Gene3D" id="1.20.930.10">
    <property type="entry name" value="Conserved domain common to transcription factors TFIIS, elongin A, CRSP70"/>
    <property type="match status" value="1"/>
</dbReference>
<proteinExistence type="inferred from homology"/>